<dbReference type="Proteomes" id="UP000055045">
    <property type="component" value="Unassembled WGS sequence"/>
</dbReference>
<dbReference type="EMBL" id="LLXE01000064">
    <property type="protein sequence ID" value="KUM63777.1"/>
    <property type="molecule type" value="Genomic_DNA"/>
</dbReference>
<accession>A0A101MNG8</accession>
<organism evidence="1 2">
    <name type="scientific">Penicillium freii</name>
    <dbReference type="NCBI Taxonomy" id="48697"/>
    <lineage>
        <taxon>Eukaryota</taxon>
        <taxon>Fungi</taxon>
        <taxon>Dikarya</taxon>
        <taxon>Ascomycota</taxon>
        <taxon>Pezizomycotina</taxon>
        <taxon>Eurotiomycetes</taxon>
        <taxon>Eurotiomycetidae</taxon>
        <taxon>Eurotiales</taxon>
        <taxon>Aspergillaceae</taxon>
        <taxon>Penicillium</taxon>
    </lineage>
</organism>
<proteinExistence type="predicted"/>
<evidence type="ECO:0000313" key="1">
    <source>
        <dbReference type="EMBL" id="KUM63777.1"/>
    </source>
</evidence>
<sequence>MRTPYLTHPHSNSSLKSLSKSINHLHSHNFNNLNSNSFFKLKMMHTEKRGKVEKEQTRQTALAPGLFRIA</sequence>
<name>A0A101MNG8_PENFR</name>
<protein>
    <submittedName>
        <fullName evidence="1">Uncharacterized protein</fullName>
    </submittedName>
</protein>
<reference evidence="1 2" key="1">
    <citation type="submission" date="2015-10" db="EMBL/GenBank/DDBJ databases">
        <title>Genome sequencing of Penicillium freii.</title>
        <authorList>
            <person name="Nguyen H.D."/>
            <person name="Visagie C.M."/>
            <person name="Seifert K.A."/>
        </authorList>
    </citation>
    <scope>NUCLEOTIDE SEQUENCE [LARGE SCALE GENOMIC DNA]</scope>
    <source>
        <strain evidence="1 2">DAOM 242723</strain>
    </source>
</reference>
<dbReference type="AlphaFoldDB" id="A0A101MNG8"/>
<evidence type="ECO:0000313" key="2">
    <source>
        <dbReference type="Proteomes" id="UP000055045"/>
    </source>
</evidence>
<keyword evidence="2" id="KW-1185">Reference proteome</keyword>
<gene>
    <name evidence="1" type="ORF">ACN42_g3333</name>
</gene>
<comment type="caution">
    <text evidence="1">The sequence shown here is derived from an EMBL/GenBank/DDBJ whole genome shotgun (WGS) entry which is preliminary data.</text>
</comment>